<organism evidence="1 2">
    <name type="scientific">Streblomastix strix</name>
    <dbReference type="NCBI Taxonomy" id="222440"/>
    <lineage>
        <taxon>Eukaryota</taxon>
        <taxon>Metamonada</taxon>
        <taxon>Preaxostyla</taxon>
        <taxon>Oxymonadida</taxon>
        <taxon>Streblomastigidae</taxon>
        <taxon>Streblomastix</taxon>
    </lineage>
</organism>
<evidence type="ECO:0000313" key="2">
    <source>
        <dbReference type="Proteomes" id="UP000324800"/>
    </source>
</evidence>
<dbReference type="AlphaFoldDB" id="A0A5J4X6V7"/>
<sequence length="161" mass="17877">MTLSQTDSDIINIVGCGMNETEICVGQSLSNVMIQGGEEMKIEYDEANKHGLIYVERINKGDKQAISPVHIDVSGIFVIGCHSAVGSGISITKLLMELTDSVFIEPSCYNIMIYLNRTLSTIEDCVFSGRNDTYQDFNLLKVFEQVSEEGKDICPNNAQYY</sequence>
<comment type="caution">
    <text evidence="1">The sequence shown here is derived from an EMBL/GenBank/DDBJ whole genome shotgun (WGS) entry which is preliminary data.</text>
</comment>
<dbReference type="Proteomes" id="UP000324800">
    <property type="component" value="Unassembled WGS sequence"/>
</dbReference>
<name>A0A5J4X6V7_9EUKA</name>
<gene>
    <name evidence="1" type="ORF">EZS28_001977</name>
</gene>
<accession>A0A5J4X6V7</accession>
<protein>
    <submittedName>
        <fullName evidence="1">Uncharacterized protein</fullName>
    </submittedName>
</protein>
<proteinExistence type="predicted"/>
<dbReference type="EMBL" id="SNRW01000226">
    <property type="protein sequence ID" value="KAA6402496.1"/>
    <property type="molecule type" value="Genomic_DNA"/>
</dbReference>
<evidence type="ECO:0000313" key="1">
    <source>
        <dbReference type="EMBL" id="KAA6402496.1"/>
    </source>
</evidence>
<reference evidence="1 2" key="1">
    <citation type="submission" date="2019-03" db="EMBL/GenBank/DDBJ databases">
        <title>Single cell metagenomics reveals metabolic interactions within the superorganism composed of flagellate Streblomastix strix and complex community of Bacteroidetes bacteria on its surface.</title>
        <authorList>
            <person name="Treitli S.C."/>
            <person name="Kolisko M."/>
            <person name="Husnik F."/>
            <person name="Keeling P."/>
            <person name="Hampl V."/>
        </authorList>
    </citation>
    <scope>NUCLEOTIDE SEQUENCE [LARGE SCALE GENOMIC DNA]</scope>
    <source>
        <strain evidence="1">ST1C</strain>
    </source>
</reference>